<dbReference type="Proteomes" id="UP000887229">
    <property type="component" value="Unassembled WGS sequence"/>
</dbReference>
<keyword evidence="2" id="KW-1185">Reference proteome</keyword>
<name>A0A9P7ZCK0_9HYPO</name>
<dbReference type="OrthoDB" id="5068804at2759"/>
<dbReference type="RefSeq" id="XP_046113513.1">
    <property type="nucleotide sequence ID" value="XM_046262561.1"/>
</dbReference>
<dbReference type="AlphaFoldDB" id="A0A9P7ZCK0"/>
<comment type="caution">
    <text evidence="1">The sequence shown here is derived from an EMBL/GenBank/DDBJ whole genome shotgun (WGS) entry which is preliminary data.</text>
</comment>
<dbReference type="EMBL" id="MU251300">
    <property type="protein sequence ID" value="KAG9249589.1"/>
    <property type="molecule type" value="Genomic_DNA"/>
</dbReference>
<organism evidence="1 2">
    <name type="scientific">Emericellopsis atlantica</name>
    <dbReference type="NCBI Taxonomy" id="2614577"/>
    <lineage>
        <taxon>Eukaryota</taxon>
        <taxon>Fungi</taxon>
        <taxon>Dikarya</taxon>
        <taxon>Ascomycota</taxon>
        <taxon>Pezizomycotina</taxon>
        <taxon>Sordariomycetes</taxon>
        <taxon>Hypocreomycetidae</taxon>
        <taxon>Hypocreales</taxon>
        <taxon>Bionectriaceae</taxon>
        <taxon>Emericellopsis</taxon>
    </lineage>
</organism>
<evidence type="ECO:0000313" key="1">
    <source>
        <dbReference type="EMBL" id="KAG9249589.1"/>
    </source>
</evidence>
<evidence type="ECO:0000313" key="2">
    <source>
        <dbReference type="Proteomes" id="UP000887229"/>
    </source>
</evidence>
<sequence length="225" mass="25152">MASTYSEDIKQAIIQDGFWTLEDATVGRHMDEIVRDDFRIQTAKGMSLCKVAALDNLLVRPVLESFFDRSILAFYRKFGRTKGTHFILPAPQLRILVVLVWSSGSRMILHAGSHRHDLPATMGGNGFFAITDDALPIPGIKARSVEMKEGGLAIVHSRTSWKIEEGKLIMLGFMIPDEVPHWKEMPIPVDLKDIVMEMASDTIGINAVFFDPADGNEILQEEGQR</sequence>
<accession>A0A9P7ZCK0</accession>
<reference evidence="1" key="1">
    <citation type="journal article" date="2021" name="IMA Fungus">
        <title>Genomic characterization of three marine fungi, including Emericellopsis atlantica sp. nov. with signatures of a generalist lifestyle and marine biomass degradation.</title>
        <authorList>
            <person name="Hagestad O.C."/>
            <person name="Hou L."/>
            <person name="Andersen J.H."/>
            <person name="Hansen E.H."/>
            <person name="Altermark B."/>
            <person name="Li C."/>
            <person name="Kuhnert E."/>
            <person name="Cox R.J."/>
            <person name="Crous P.W."/>
            <person name="Spatafora J.W."/>
            <person name="Lail K."/>
            <person name="Amirebrahimi M."/>
            <person name="Lipzen A."/>
            <person name="Pangilinan J."/>
            <person name="Andreopoulos W."/>
            <person name="Hayes R.D."/>
            <person name="Ng V."/>
            <person name="Grigoriev I.V."/>
            <person name="Jackson S.A."/>
            <person name="Sutton T.D.S."/>
            <person name="Dobson A.D.W."/>
            <person name="Rama T."/>
        </authorList>
    </citation>
    <scope>NUCLEOTIDE SEQUENCE</scope>
    <source>
        <strain evidence="1">TS7</strain>
    </source>
</reference>
<protein>
    <submittedName>
        <fullName evidence="1">Uncharacterized protein</fullName>
    </submittedName>
</protein>
<proteinExistence type="predicted"/>
<gene>
    <name evidence="1" type="ORF">F5Z01DRAFT_641064</name>
</gene>
<dbReference type="GeneID" id="70293464"/>